<dbReference type="InterPro" id="IPR007967">
    <property type="entry name" value="GSKIP_dom"/>
</dbReference>
<dbReference type="Pfam" id="PF05303">
    <property type="entry name" value="GSKIP_dom"/>
    <property type="match status" value="1"/>
</dbReference>
<dbReference type="Gene3D" id="3.30.2280.10">
    <property type="entry name" value="Hypothetical protein (hspc210)"/>
    <property type="match status" value="1"/>
</dbReference>
<dbReference type="GO" id="GO:0019207">
    <property type="term" value="F:kinase regulator activity"/>
    <property type="evidence" value="ECO:0007669"/>
    <property type="project" value="TreeGrafter"/>
</dbReference>
<dbReference type="GO" id="GO:0051018">
    <property type="term" value="F:protein kinase A binding"/>
    <property type="evidence" value="ECO:0007669"/>
    <property type="project" value="TreeGrafter"/>
</dbReference>
<organism evidence="3 4">
    <name type="scientific">Meganyctiphanes norvegica</name>
    <name type="common">Northern krill</name>
    <name type="synonym">Thysanopoda norvegica</name>
    <dbReference type="NCBI Taxonomy" id="48144"/>
    <lineage>
        <taxon>Eukaryota</taxon>
        <taxon>Metazoa</taxon>
        <taxon>Ecdysozoa</taxon>
        <taxon>Arthropoda</taxon>
        <taxon>Crustacea</taxon>
        <taxon>Multicrustacea</taxon>
        <taxon>Malacostraca</taxon>
        <taxon>Eumalacostraca</taxon>
        <taxon>Eucarida</taxon>
        <taxon>Euphausiacea</taxon>
        <taxon>Euphausiidae</taxon>
        <taxon>Meganyctiphanes</taxon>
    </lineage>
</organism>
<dbReference type="PANTHER" id="PTHR12490">
    <property type="entry name" value="GSK3B-INTERACTING PROTEIN"/>
    <property type="match status" value="1"/>
</dbReference>
<dbReference type="GO" id="GO:0005737">
    <property type="term" value="C:cytoplasm"/>
    <property type="evidence" value="ECO:0007669"/>
    <property type="project" value="TreeGrafter"/>
</dbReference>
<proteinExistence type="inferred from homology"/>
<protein>
    <recommendedName>
        <fullName evidence="2">GSKIP domain-containing protein</fullName>
    </recommendedName>
</protein>
<evidence type="ECO:0000256" key="1">
    <source>
        <dbReference type="ARBA" id="ARBA00009571"/>
    </source>
</evidence>
<sequence>MESTEERVHDADEWRVEATAVIKDIGDNVLEMSISSLPASDQTIYFNLKTKENKTYCIELTISGYRIVSEKYNDNSAPTDTFYETPYALLDNISPKYRESFCVALANKLSALVPIEEDESDVDE</sequence>
<comment type="similarity">
    <text evidence="1">Belongs to the GSKIP family.</text>
</comment>
<keyword evidence="4" id="KW-1185">Reference proteome</keyword>
<dbReference type="PANTHER" id="PTHR12490:SF4">
    <property type="entry name" value="GSK3B-INTERACTING PROTEIN"/>
    <property type="match status" value="1"/>
</dbReference>
<comment type="caution">
    <text evidence="3">The sequence shown here is derived from an EMBL/GenBank/DDBJ whole genome shotgun (WGS) entry which is preliminary data.</text>
</comment>
<dbReference type="GO" id="GO:0060828">
    <property type="term" value="P:regulation of canonical Wnt signaling pathway"/>
    <property type="evidence" value="ECO:0007669"/>
    <property type="project" value="InterPro"/>
</dbReference>
<dbReference type="SUPFAM" id="SSF103107">
    <property type="entry name" value="Hypothetical protein c14orf129, hspc210"/>
    <property type="match status" value="1"/>
</dbReference>
<accession>A0AAV2QCW4</accession>
<dbReference type="EMBL" id="CAXKWB010005986">
    <property type="protein sequence ID" value="CAL4080863.1"/>
    <property type="molecule type" value="Genomic_DNA"/>
</dbReference>
<dbReference type="InterPro" id="IPR037395">
    <property type="entry name" value="GSKIP"/>
</dbReference>
<name>A0AAV2QCW4_MEGNR</name>
<evidence type="ECO:0000313" key="3">
    <source>
        <dbReference type="EMBL" id="CAL4080863.1"/>
    </source>
</evidence>
<evidence type="ECO:0000313" key="4">
    <source>
        <dbReference type="Proteomes" id="UP001497623"/>
    </source>
</evidence>
<dbReference type="AlphaFoldDB" id="A0AAV2QCW4"/>
<dbReference type="InterPro" id="IPR023231">
    <property type="entry name" value="GSKIP_dom_sf"/>
</dbReference>
<dbReference type="Proteomes" id="UP001497623">
    <property type="component" value="Unassembled WGS sequence"/>
</dbReference>
<feature type="domain" description="GSKIP" evidence="2">
    <location>
        <begin position="16"/>
        <end position="112"/>
    </location>
</feature>
<gene>
    <name evidence="3" type="ORF">MNOR_LOCUS11409</name>
</gene>
<evidence type="ECO:0000259" key="2">
    <source>
        <dbReference type="Pfam" id="PF05303"/>
    </source>
</evidence>
<reference evidence="3 4" key="1">
    <citation type="submission" date="2024-05" db="EMBL/GenBank/DDBJ databases">
        <authorList>
            <person name="Wallberg A."/>
        </authorList>
    </citation>
    <scope>NUCLEOTIDE SEQUENCE [LARGE SCALE GENOMIC DNA]</scope>
</reference>